<dbReference type="CDD" id="cd06261">
    <property type="entry name" value="TM_PBP2"/>
    <property type="match status" value="1"/>
</dbReference>
<evidence type="ECO:0000256" key="2">
    <source>
        <dbReference type="ARBA" id="ARBA00022448"/>
    </source>
</evidence>
<dbReference type="PANTHER" id="PTHR43357:SF4">
    <property type="entry name" value="INNER MEMBRANE ABC TRANSPORTER PERMEASE PROTEIN YDCV"/>
    <property type="match status" value="1"/>
</dbReference>
<dbReference type="InterPro" id="IPR000515">
    <property type="entry name" value="MetI-like"/>
</dbReference>
<feature type="domain" description="ABC transmembrane type-1" evidence="9">
    <location>
        <begin position="62"/>
        <end position="250"/>
    </location>
</feature>
<dbReference type="PANTHER" id="PTHR43357">
    <property type="entry name" value="INNER MEMBRANE ABC TRANSPORTER PERMEASE PROTEIN YDCV"/>
    <property type="match status" value="1"/>
</dbReference>
<evidence type="ECO:0000313" key="11">
    <source>
        <dbReference type="Proteomes" id="UP000093104"/>
    </source>
</evidence>
<name>A0A1C7Z1G4_PSESX</name>
<gene>
    <name evidence="10" type="ORF">AFK24_24855</name>
</gene>
<keyword evidence="5 8" id="KW-0812">Transmembrane</keyword>
<feature type="transmembrane region" description="Helical" evidence="8">
    <location>
        <begin position="232"/>
        <end position="250"/>
    </location>
</feature>
<dbReference type="PROSITE" id="PS50928">
    <property type="entry name" value="ABC_TM1"/>
    <property type="match status" value="1"/>
</dbReference>
<keyword evidence="4" id="KW-0997">Cell inner membrane</keyword>
<dbReference type="InterPro" id="IPR035906">
    <property type="entry name" value="MetI-like_sf"/>
</dbReference>
<protein>
    <submittedName>
        <fullName evidence="10">ABC transporter permease</fullName>
    </submittedName>
</protein>
<organism evidence="10 11">
    <name type="scientific">Pseudomonas syringae</name>
    <dbReference type="NCBI Taxonomy" id="317"/>
    <lineage>
        <taxon>Bacteria</taxon>
        <taxon>Pseudomonadati</taxon>
        <taxon>Pseudomonadota</taxon>
        <taxon>Gammaproteobacteria</taxon>
        <taxon>Pseudomonadales</taxon>
        <taxon>Pseudomonadaceae</taxon>
        <taxon>Pseudomonas</taxon>
    </lineage>
</organism>
<evidence type="ECO:0000256" key="4">
    <source>
        <dbReference type="ARBA" id="ARBA00022519"/>
    </source>
</evidence>
<feature type="transmembrane region" description="Helical" evidence="8">
    <location>
        <begin position="202"/>
        <end position="220"/>
    </location>
</feature>
<dbReference type="GO" id="GO:0055085">
    <property type="term" value="P:transmembrane transport"/>
    <property type="evidence" value="ECO:0007669"/>
    <property type="project" value="InterPro"/>
</dbReference>
<feature type="transmembrane region" description="Helical" evidence="8">
    <location>
        <begin position="62"/>
        <end position="84"/>
    </location>
</feature>
<evidence type="ECO:0000256" key="7">
    <source>
        <dbReference type="ARBA" id="ARBA00023136"/>
    </source>
</evidence>
<accession>A0A1C7Z1G4</accession>
<dbReference type="SUPFAM" id="SSF161098">
    <property type="entry name" value="MetI-like"/>
    <property type="match status" value="1"/>
</dbReference>
<feature type="transmembrane region" description="Helical" evidence="8">
    <location>
        <begin position="96"/>
        <end position="121"/>
    </location>
</feature>
<keyword evidence="2 8" id="KW-0813">Transport</keyword>
<keyword evidence="7 8" id="KW-0472">Membrane</keyword>
<reference evidence="10 11" key="1">
    <citation type="submission" date="2015-07" db="EMBL/GenBank/DDBJ databases">
        <title>Draft genome sequence of a diazotrophic, plant growth-promoting rhizobacterium of the Pseudomonas syringae complex.</title>
        <authorList>
            <person name="Patten C.L."/>
            <person name="Jeong H."/>
        </authorList>
    </citation>
    <scope>NUCLEOTIDE SEQUENCE [LARGE SCALE GENOMIC DNA]</scope>
    <source>
        <strain evidence="10 11">GR12-2</strain>
    </source>
</reference>
<comment type="caution">
    <text evidence="10">The sequence shown here is derived from an EMBL/GenBank/DDBJ whole genome shotgun (WGS) entry which is preliminary data.</text>
</comment>
<evidence type="ECO:0000259" key="9">
    <source>
        <dbReference type="PROSITE" id="PS50928"/>
    </source>
</evidence>
<dbReference type="RefSeq" id="WP_065835749.1">
    <property type="nucleotide sequence ID" value="NZ_LGSI01000068.1"/>
</dbReference>
<feature type="transmembrane region" description="Helical" evidence="8">
    <location>
        <begin position="7"/>
        <end position="31"/>
    </location>
</feature>
<dbReference type="PATRIC" id="fig|317.243.peg.264"/>
<feature type="transmembrane region" description="Helical" evidence="8">
    <location>
        <begin position="178"/>
        <end position="196"/>
    </location>
</feature>
<dbReference type="Proteomes" id="UP000093104">
    <property type="component" value="Unassembled WGS sequence"/>
</dbReference>
<dbReference type="EMBL" id="LGSI01000068">
    <property type="protein sequence ID" value="OCR22338.1"/>
    <property type="molecule type" value="Genomic_DNA"/>
</dbReference>
<evidence type="ECO:0000256" key="8">
    <source>
        <dbReference type="RuleBase" id="RU363032"/>
    </source>
</evidence>
<dbReference type="GO" id="GO:0005886">
    <property type="term" value="C:plasma membrane"/>
    <property type="evidence" value="ECO:0007669"/>
    <property type="project" value="UniProtKB-SubCell"/>
</dbReference>
<dbReference type="AlphaFoldDB" id="A0A1C7Z1G4"/>
<keyword evidence="3" id="KW-1003">Cell membrane</keyword>
<comment type="subcellular location">
    <subcellularLocation>
        <location evidence="1">Cell inner membrane</location>
        <topology evidence="1">Multi-pass membrane protein</topology>
    </subcellularLocation>
    <subcellularLocation>
        <location evidence="8">Cell membrane</location>
        <topology evidence="8">Multi-pass membrane protein</topology>
    </subcellularLocation>
</comment>
<proteinExistence type="inferred from homology"/>
<sequence length="265" mass="28456">MNKNGVLALVFHSIFSVFLAAPLVVVCLVAFTPDNMLTIPTLHFSLRWFVALFNDNGFITAFWNSIILATLSATGAALLGVPAAMGLSRYQFPGRAALNGLLLSPLMIPPVVLGVALLRLFNEFNVNGSFSSLVLAHVMLIFPYSLRLIMASMVSLSREPEHAALSLGASAWTTFRRITFPSLLPGILGGWVLAFASSFDELTATIFLASPATITLPVRIYMSMTETVDPMVAAVAVVIIAVTLGLMIVLDRLVGLDKVLMGKKS</sequence>
<dbReference type="OrthoDB" id="9782004at2"/>
<dbReference type="Pfam" id="PF00528">
    <property type="entry name" value="BPD_transp_1"/>
    <property type="match status" value="1"/>
</dbReference>
<evidence type="ECO:0000313" key="10">
    <source>
        <dbReference type="EMBL" id="OCR22338.1"/>
    </source>
</evidence>
<evidence type="ECO:0000256" key="1">
    <source>
        <dbReference type="ARBA" id="ARBA00004429"/>
    </source>
</evidence>
<feature type="transmembrane region" description="Helical" evidence="8">
    <location>
        <begin position="133"/>
        <end position="157"/>
    </location>
</feature>
<dbReference type="Gene3D" id="1.10.3720.10">
    <property type="entry name" value="MetI-like"/>
    <property type="match status" value="1"/>
</dbReference>
<evidence type="ECO:0000256" key="3">
    <source>
        <dbReference type="ARBA" id="ARBA00022475"/>
    </source>
</evidence>
<keyword evidence="6 8" id="KW-1133">Transmembrane helix</keyword>
<evidence type="ECO:0000256" key="5">
    <source>
        <dbReference type="ARBA" id="ARBA00022692"/>
    </source>
</evidence>
<evidence type="ECO:0000256" key="6">
    <source>
        <dbReference type="ARBA" id="ARBA00022989"/>
    </source>
</evidence>
<comment type="similarity">
    <text evidence="8">Belongs to the binding-protein-dependent transport system permease family.</text>
</comment>